<keyword evidence="8" id="KW-0732">Signal</keyword>
<dbReference type="AlphaFoldDB" id="A0A7J7K393"/>
<evidence type="ECO:0000256" key="4">
    <source>
        <dbReference type="ARBA" id="ARBA00022989"/>
    </source>
</evidence>
<keyword evidence="5 7" id="KW-0472">Membrane</keyword>
<dbReference type="PANTHER" id="PTHR22730">
    <property type="entry name" value="PROMININ PROM PROTEIN"/>
    <property type="match status" value="1"/>
</dbReference>
<feature type="chain" id="PRO_5029739714" description="PROM1" evidence="8">
    <location>
        <begin position="25"/>
        <end position="394"/>
    </location>
</feature>
<dbReference type="GO" id="GO:0016020">
    <property type="term" value="C:membrane"/>
    <property type="evidence" value="ECO:0007669"/>
    <property type="project" value="UniProtKB-SubCell"/>
</dbReference>
<evidence type="ECO:0000256" key="7">
    <source>
        <dbReference type="SAM" id="Phobius"/>
    </source>
</evidence>
<organism evidence="9 10">
    <name type="scientific">Bugula neritina</name>
    <name type="common">Brown bryozoan</name>
    <name type="synonym">Sertularia neritina</name>
    <dbReference type="NCBI Taxonomy" id="10212"/>
    <lineage>
        <taxon>Eukaryota</taxon>
        <taxon>Metazoa</taxon>
        <taxon>Spiralia</taxon>
        <taxon>Lophotrochozoa</taxon>
        <taxon>Bryozoa</taxon>
        <taxon>Gymnolaemata</taxon>
        <taxon>Cheilostomatida</taxon>
        <taxon>Flustrina</taxon>
        <taxon>Buguloidea</taxon>
        <taxon>Bugulidae</taxon>
        <taxon>Bugula</taxon>
    </lineage>
</organism>
<accession>A0A7J7K393</accession>
<reference evidence="9" key="1">
    <citation type="submission" date="2020-06" db="EMBL/GenBank/DDBJ databases">
        <title>Draft genome of Bugula neritina, a colonial animal packing powerful symbionts and potential medicines.</title>
        <authorList>
            <person name="Rayko M."/>
        </authorList>
    </citation>
    <scope>NUCLEOTIDE SEQUENCE [LARGE SCALE GENOMIC DNA]</scope>
    <source>
        <strain evidence="9">Kwan_BN1</strain>
    </source>
</reference>
<evidence type="ECO:0000256" key="8">
    <source>
        <dbReference type="SAM" id="SignalP"/>
    </source>
</evidence>
<dbReference type="InterPro" id="IPR008795">
    <property type="entry name" value="Prominin"/>
</dbReference>
<evidence type="ECO:0000256" key="2">
    <source>
        <dbReference type="ARBA" id="ARBA00006058"/>
    </source>
</evidence>
<gene>
    <name evidence="9" type="ORF">EB796_009287</name>
</gene>
<evidence type="ECO:0008006" key="11">
    <source>
        <dbReference type="Google" id="ProtNLM"/>
    </source>
</evidence>
<proteinExistence type="inferred from homology"/>
<feature type="transmembrane region" description="Helical" evidence="7">
    <location>
        <begin position="90"/>
        <end position="119"/>
    </location>
</feature>
<evidence type="ECO:0000256" key="6">
    <source>
        <dbReference type="ARBA" id="ARBA00023180"/>
    </source>
</evidence>
<keyword evidence="4 7" id="KW-1133">Transmembrane helix</keyword>
<evidence type="ECO:0000256" key="1">
    <source>
        <dbReference type="ARBA" id="ARBA00004141"/>
    </source>
</evidence>
<protein>
    <recommendedName>
        <fullName evidence="11">PROM1</fullName>
    </recommendedName>
</protein>
<evidence type="ECO:0000313" key="10">
    <source>
        <dbReference type="Proteomes" id="UP000593567"/>
    </source>
</evidence>
<evidence type="ECO:0000256" key="5">
    <source>
        <dbReference type="ARBA" id="ARBA00023136"/>
    </source>
</evidence>
<keyword evidence="10" id="KW-1185">Reference proteome</keyword>
<dbReference type="EMBL" id="VXIV02001508">
    <property type="protein sequence ID" value="KAF6032404.1"/>
    <property type="molecule type" value="Genomic_DNA"/>
</dbReference>
<keyword evidence="3 7" id="KW-0812">Transmembrane</keyword>
<evidence type="ECO:0000256" key="3">
    <source>
        <dbReference type="ARBA" id="ARBA00022692"/>
    </source>
</evidence>
<name>A0A7J7K393_BUGNE</name>
<comment type="subcellular location">
    <subcellularLocation>
        <location evidence="1">Membrane</location>
        <topology evidence="1">Multi-pass membrane protein</topology>
    </subcellularLocation>
</comment>
<feature type="transmembrane region" description="Helical" evidence="7">
    <location>
        <begin position="140"/>
        <end position="162"/>
    </location>
</feature>
<feature type="signal peptide" evidence="8">
    <location>
        <begin position="1"/>
        <end position="24"/>
    </location>
</feature>
<sequence length="394" mass="42383">MASVNKLYAKLVLALCICSLYVCAQSPEPTAAEQTGSVAQALTPLFTMTNGFIKTVFPRLRLDTISKVSEDLLGGQVQPWPLTQTILNGYAGFATCVVVGVLLVVLMPLIGCVCCCCRTCNKCGGKTEEVDPKNGKCKRIGCAMVLMIFSLFTVGGMVMIFFSGARIYDLINKDIIADELKGNLNSLGSTLQMKVDTDIVNKTDDLLDGIQSKVEVFLDDSSKVLTSTLLNMTHVEEPVFELANAITDFNSTLLNLVDSLEDFEIIRVGTATNFTRAELLINGTIGSAFTGTGLVILVQQLLGAVEGFSVQQGITFGRTTLADLEGIPNLQQAYKQVNSSIANLIEAKSGQSKTDILVEVNRTIEAISLDVHSVGQSVGDVSTSDLDQRYFPFA</sequence>
<dbReference type="PANTHER" id="PTHR22730:SF1">
    <property type="entry name" value="PROMININ-LIKE PROTEIN"/>
    <property type="match status" value="1"/>
</dbReference>
<comment type="caution">
    <text evidence="9">The sequence shown here is derived from an EMBL/GenBank/DDBJ whole genome shotgun (WGS) entry which is preliminary data.</text>
</comment>
<keyword evidence="6" id="KW-0325">Glycoprotein</keyword>
<dbReference type="Proteomes" id="UP000593567">
    <property type="component" value="Unassembled WGS sequence"/>
</dbReference>
<evidence type="ECO:0000313" key="9">
    <source>
        <dbReference type="EMBL" id="KAF6032404.1"/>
    </source>
</evidence>
<dbReference type="Pfam" id="PF05478">
    <property type="entry name" value="Prominin"/>
    <property type="match status" value="1"/>
</dbReference>
<comment type="similarity">
    <text evidence="2">Belongs to the prominin family.</text>
</comment>